<evidence type="ECO:0000313" key="2">
    <source>
        <dbReference type="Proteomes" id="UP001458946"/>
    </source>
</evidence>
<protein>
    <submittedName>
        <fullName evidence="1">Uncharacterized protein</fullName>
    </submittedName>
</protein>
<dbReference type="Proteomes" id="UP001458946">
    <property type="component" value="Unassembled WGS sequence"/>
</dbReference>
<dbReference type="EMBL" id="BAABRN010000063">
    <property type="protein sequence ID" value="GAA5503731.1"/>
    <property type="molecule type" value="Genomic_DNA"/>
</dbReference>
<gene>
    <name evidence="1" type="ORF">Dxin01_03492</name>
</gene>
<evidence type="ECO:0000313" key="1">
    <source>
        <dbReference type="EMBL" id="GAA5503731.1"/>
    </source>
</evidence>
<organism evidence="1 2">
    <name type="scientific">Deinococcus xinjiangensis</name>
    <dbReference type="NCBI Taxonomy" id="457454"/>
    <lineage>
        <taxon>Bacteria</taxon>
        <taxon>Thermotogati</taxon>
        <taxon>Deinococcota</taxon>
        <taxon>Deinococci</taxon>
        <taxon>Deinococcales</taxon>
        <taxon>Deinococcaceae</taxon>
        <taxon>Deinococcus</taxon>
    </lineage>
</organism>
<name>A0ABP9VES1_9DEIO</name>
<sequence>MTYQPTPDEIRHQVVASLRLADIQTSVEELQLLHDEQDSHSVEVTENEVQCLDEE</sequence>
<comment type="caution">
    <text evidence="1">The sequence shown here is derived from an EMBL/GenBank/DDBJ whole genome shotgun (WGS) entry which is preliminary data.</text>
</comment>
<proteinExistence type="predicted"/>
<accession>A0ABP9VES1</accession>
<dbReference type="RefSeq" id="WP_353543706.1">
    <property type="nucleotide sequence ID" value="NZ_BAABRN010000063.1"/>
</dbReference>
<reference evidence="1 2" key="1">
    <citation type="submission" date="2024-02" db="EMBL/GenBank/DDBJ databases">
        <title>Deinococcus xinjiangensis NBRC 107630.</title>
        <authorList>
            <person name="Ichikawa N."/>
            <person name="Katano-Makiyama Y."/>
            <person name="Hidaka K."/>
        </authorList>
    </citation>
    <scope>NUCLEOTIDE SEQUENCE [LARGE SCALE GENOMIC DNA]</scope>
    <source>
        <strain evidence="1 2">NBRC 107630</strain>
    </source>
</reference>
<keyword evidence="2" id="KW-1185">Reference proteome</keyword>